<dbReference type="AlphaFoldDB" id="A0A9D5HYF4"/>
<dbReference type="GO" id="GO:0006417">
    <property type="term" value="P:regulation of translation"/>
    <property type="evidence" value="ECO:0007669"/>
    <property type="project" value="TreeGrafter"/>
</dbReference>
<evidence type="ECO:0000256" key="3">
    <source>
        <dbReference type="SAM" id="MobiDB-lite"/>
    </source>
</evidence>
<dbReference type="PROSITE" id="PS50302">
    <property type="entry name" value="PUM"/>
    <property type="match status" value="1"/>
</dbReference>
<dbReference type="PANTHER" id="PTHR13389:SF0">
    <property type="entry name" value="PUMILIO HOMOLOG 3"/>
    <property type="match status" value="1"/>
</dbReference>
<dbReference type="InterPro" id="IPR016024">
    <property type="entry name" value="ARM-type_fold"/>
</dbReference>
<dbReference type="Gene3D" id="1.25.10.10">
    <property type="entry name" value="Leucine-rich Repeat Variant"/>
    <property type="match status" value="1"/>
</dbReference>
<dbReference type="InterPro" id="IPR033133">
    <property type="entry name" value="PUM-HD"/>
</dbReference>
<proteinExistence type="predicted"/>
<sequence>MAAQVERKGGKVSAKSTLKKGADPLDREFKVLYSSLLQTVGKDSERSVKEKEVQGIVEKLWGLIKAKFLQICRKPAYSRGIQSILKWGSETYRKAIFEKMKNYLVELSIDSHSSKIVEKMYNYGSPEIRKTIRDELLTKFDQLGYSKYGSKVFGHVFSEKRNPSESWEGIKNEILFRILSTGLTQLYTNTEDSKSKSRSFVAFFSNMEHRNAKISVLEHSVATIQRFVDGELLDRPFVHILIWNYIKCCVNFYIAEEEGKGERQDTEIRKSPVSGQFLSLGGLSQEGKSCLTALLDQIMEGFYSLLSTREGVDSLVVLLGFAKAQQRKKILKGIKKDVTDLSLNPVDYILLLRLISTTDDTKILGEVVWSSLISEGELSKHILSSHYPIKLVTYLLVSQVNLRNFTQYEHWALTLESFTSLKSADTRIQEMNRVVMPALENLLFNSQDQESILESLVLSAHGKDFMVALIQYYLEQGSKSSNGTEDLTYETSSYGKAIKLVNHSLSRLISDNSHLLKDNIGHRTFVSILKLINEQPCEISSRFDPFRNTIVVLFEKSLLDLLSSRAVFILVEMVGQNFEQRDFKLCTLWRVRTKEMIKDVIGDCIASLKKCSSNTTGIELLAKYTNLDGTTPNSPPIESVNSNKKQNKRPNAGKHMESSNNPKLLKKIHL</sequence>
<name>A0A9D5HYF4_9CRYT</name>
<dbReference type="EMBL" id="JAPCXC010000006">
    <property type="protein sequence ID" value="KAJ1612593.1"/>
    <property type="molecule type" value="Genomic_DNA"/>
</dbReference>
<keyword evidence="1" id="KW-0677">Repeat</keyword>
<dbReference type="PROSITE" id="PS50303">
    <property type="entry name" value="PUM_HD"/>
    <property type="match status" value="1"/>
</dbReference>
<evidence type="ECO:0000259" key="4">
    <source>
        <dbReference type="PROSITE" id="PS50303"/>
    </source>
</evidence>
<evidence type="ECO:0000313" key="5">
    <source>
        <dbReference type="EMBL" id="KAJ1612593.1"/>
    </source>
</evidence>
<dbReference type="GO" id="GO:0005730">
    <property type="term" value="C:nucleolus"/>
    <property type="evidence" value="ECO:0007669"/>
    <property type="project" value="TreeGrafter"/>
</dbReference>
<evidence type="ECO:0000256" key="1">
    <source>
        <dbReference type="ARBA" id="ARBA00022737"/>
    </source>
</evidence>
<feature type="repeat" description="Pumilio" evidence="2">
    <location>
        <begin position="99"/>
        <end position="134"/>
    </location>
</feature>
<dbReference type="OrthoDB" id="497380at2759"/>
<reference evidence="5" key="1">
    <citation type="submission" date="2022-10" db="EMBL/GenBank/DDBJ databases">
        <title>Adaptive evolution leads to modifications in subtelomeric GC content in a zoonotic Cryptosporidium species.</title>
        <authorList>
            <person name="Li J."/>
            <person name="Feng Y."/>
            <person name="Xiao L."/>
        </authorList>
    </citation>
    <scope>NUCLEOTIDE SEQUENCE</scope>
    <source>
        <strain evidence="5">33844</strain>
    </source>
</reference>
<dbReference type="InterPro" id="IPR011989">
    <property type="entry name" value="ARM-like"/>
</dbReference>
<gene>
    <name evidence="5" type="ORF">OJ253_514</name>
</gene>
<evidence type="ECO:0000256" key="2">
    <source>
        <dbReference type="PROSITE-ProRule" id="PRU00317"/>
    </source>
</evidence>
<comment type="caution">
    <text evidence="5">The sequence shown here is derived from an EMBL/GenBank/DDBJ whole genome shotgun (WGS) entry which is preliminary data.</text>
</comment>
<feature type="region of interest" description="Disordered" evidence="3">
    <location>
        <begin position="632"/>
        <end position="670"/>
    </location>
</feature>
<feature type="domain" description="PUM-HD" evidence="4">
    <location>
        <begin position="32"/>
        <end position="460"/>
    </location>
</feature>
<dbReference type="Pfam" id="PF22493">
    <property type="entry name" value="PUF_NOP9"/>
    <property type="match status" value="1"/>
</dbReference>
<dbReference type="InterPro" id="IPR001313">
    <property type="entry name" value="Pumilio_RNA-bd_rpt"/>
</dbReference>
<dbReference type="SUPFAM" id="SSF48371">
    <property type="entry name" value="ARM repeat"/>
    <property type="match status" value="1"/>
</dbReference>
<dbReference type="InterPro" id="IPR040059">
    <property type="entry name" value="PUM3"/>
</dbReference>
<dbReference type="SMART" id="SM00025">
    <property type="entry name" value="Pumilio"/>
    <property type="match status" value="2"/>
</dbReference>
<dbReference type="PANTHER" id="PTHR13389">
    <property type="entry name" value="PUMILIO HOMOLOG 3"/>
    <property type="match status" value="1"/>
</dbReference>
<dbReference type="Proteomes" id="UP001067231">
    <property type="component" value="Unassembled WGS sequence"/>
</dbReference>
<accession>A0A9D5HYF4</accession>
<dbReference type="GO" id="GO:0003729">
    <property type="term" value="F:mRNA binding"/>
    <property type="evidence" value="ECO:0007669"/>
    <property type="project" value="TreeGrafter"/>
</dbReference>
<organism evidence="5">
    <name type="scientific">Cryptosporidium canis</name>
    <dbReference type="NCBI Taxonomy" id="195482"/>
    <lineage>
        <taxon>Eukaryota</taxon>
        <taxon>Sar</taxon>
        <taxon>Alveolata</taxon>
        <taxon>Apicomplexa</taxon>
        <taxon>Conoidasida</taxon>
        <taxon>Coccidia</taxon>
        <taxon>Eucoccidiorida</taxon>
        <taxon>Eimeriorina</taxon>
        <taxon>Cryptosporidiidae</taxon>
        <taxon>Cryptosporidium</taxon>
    </lineage>
</organism>
<protein>
    <submittedName>
        <fullName evidence="5">Pumolio repeat-containing protein</fullName>
    </submittedName>
</protein>